<dbReference type="RefSeq" id="WP_272134293.1">
    <property type="nucleotide sequence ID" value="NZ_JAQNDM010000001.1"/>
</dbReference>
<feature type="transmembrane region" description="Helical" evidence="1">
    <location>
        <begin position="42"/>
        <end position="67"/>
    </location>
</feature>
<comment type="caution">
    <text evidence="2">The sequence shown here is derived from an EMBL/GenBank/DDBJ whole genome shotgun (WGS) entry which is preliminary data.</text>
</comment>
<keyword evidence="1" id="KW-0812">Transmembrane</keyword>
<dbReference type="Pfam" id="PF14245">
    <property type="entry name" value="Pilin_PilA"/>
    <property type="match status" value="1"/>
</dbReference>
<dbReference type="Proteomes" id="UP001221838">
    <property type="component" value="Unassembled WGS sequence"/>
</dbReference>
<gene>
    <name evidence="2" type="ORF">POL68_01100</name>
</gene>
<protein>
    <submittedName>
        <fullName evidence="2">Fimbrial protein</fullName>
    </submittedName>
</protein>
<evidence type="ECO:0000313" key="3">
    <source>
        <dbReference type="Proteomes" id="UP001221838"/>
    </source>
</evidence>
<name>A0ABT5D491_9BACT</name>
<dbReference type="InterPro" id="IPR028188">
    <property type="entry name" value="Pilin_PilA"/>
</dbReference>
<sequence length="229" mass="24579">MTVKCPKCGTPLDVRGLQPGSSFICQCGNTVGVPKGGLSRKMLYLLIAGGLVVLSCPCVGILAAVAIPNFMQYQGRARQAECKVHLKSFYTAQILHSESAEGYEPVLSKIGFSPERGNRYAYFAGAGPLEMRSSADPTGTEQAQAIGVDTFQLTDQAPITFEMLPPEVAQQVGLTGECPDCDITMVCAGNLDRDSTLDIWSVSLKDRTLTDGTHIAAGQRFQHVDDNME</sequence>
<evidence type="ECO:0000256" key="1">
    <source>
        <dbReference type="SAM" id="Phobius"/>
    </source>
</evidence>
<keyword evidence="1" id="KW-0472">Membrane</keyword>
<evidence type="ECO:0000313" key="2">
    <source>
        <dbReference type="EMBL" id="MDC0707057.1"/>
    </source>
</evidence>
<accession>A0ABT5D491</accession>
<keyword evidence="1" id="KW-1133">Transmembrane helix</keyword>
<organism evidence="2 3">
    <name type="scientific">Stigmatella ashevillensis</name>
    <dbReference type="NCBI Taxonomy" id="2995309"/>
    <lineage>
        <taxon>Bacteria</taxon>
        <taxon>Pseudomonadati</taxon>
        <taxon>Myxococcota</taxon>
        <taxon>Myxococcia</taxon>
        <taxon>Myxococcales</taxon>
        <taxon>Cystobacterineae</taxon>
        <taxon>Archangiaceae</taxon>
        <taxon>Stigmatella</taxon>
    </lineage>
</organism>
<keyword evidence="3" id="KW-1185">Reference proteome</keyword>
<dbReference type="EMBL" id="JAQNDM010000001">
    <property type="protein sequence ID" value="MDC0707057.1"/>
    <property type="molecule type" value="Genomic_DNA"/>
</dbReference>
<reference evidence="2 3" key="1">
    <citation type="submission" date="2022-11" db="EMBL/GenBank/DDBJ databases">
        <title>Minimal conservation of predation-associated metabolite biosynthetic gene clusters underscores biosynthetic potential of Myxococcota including descriptions for ten novel species: Archangium lansinium sp. nov., Myxococcus landrumus sp. nov., Nannocystis bai.</title>
        <authorList>
            <person name="Ahearne A."/>
            <person name="Stevens C."/>
            <person name="Dowd S."/>
        </authorList>
    </citation>
    <scope>NUCLEOTIDE SEQUENCE [LARGE SCALE GENOMIC DNA]</scope>
    <source>
        <strain evidence="2 3">NCWAL01</strain>
    </source>
</reference>
<dbReference type="InterPro" id="IPR045584">
    <property type="entry name" value="Pilin-like"/>
</dbReference>
<dbReference type="SUPFAM" id="SSF54523">
    <property type="entry name" value="Pili subunits"/>
    <property type="match status" value="1"/>
</dbReference>
<proteinExistence type="predicted"/>
<dbReference type="Gene3D" id="3.30.700.10">
    <property type="entry name" value="Glycoprotein, Type 4 Pilin"/>
    <property type="match status" value="1"/>
</dbReference>